<evidence type="ECO:0000313" key="4">
    <source>
        <dbReference type="EMBL" id="AIY67458.1"/>
    </source>
</evidence>
<dbReference type="EMBL" id="CP009889">
    <property type="protein sequence ID" value="AIY67458.1"/>
    <property type="molecule type" value="Genomic_DNA"/>
</dbReference>
<protein>
    <submittedName>
        <fullName evidence="4">Chitodextrinase</fullName>
    </submittedName>
</protein>
<dbReference type="AlphaFoldDB" id="A0A0A7ELN5"/>
<dbReference type="eggNOG" id="COG3979">
    <property type="taxonomic scope" value="Bacteria"/>
</dbReference>
<dbReference type="GO" id="GO:0005576">
    <property type="term" value="C:extracellular region"/>
    <property type="evidence" value="ECO:0007669"/>
    <property type="project" value="InterPro"/>
</dbReference>
<feature type="chain" id="PRO_5002027126" evidence="2">
    <location>
        <begin position="19"/>
        <end position="285"/>
    </location>
</feature>
<name>A0A0A7ELN5_9GAMM</name>
<dbReference type="OrthoDB" id="6284816at2"/>
<dbReference type="GO" id="GO:0004553">
    <property type="term" value="F:hydrolase activity, hydrolyzing O-glycosyl compounds"/>
    <property type="evidence" value="ECO:0007669"/>
    <property type="project" value="InterPro"/>
</dbReference>
<evidence type="ECO:0000259" key="3">
    <source>
        <dbReference type="SMART" id="SM00495"/>
    </source>
</evidence>
<accession>A0A0A7ELN5</accession>
<organism evidence="4 5">
    <name type="scientific">Pseudoalteromonas piratica</name>
    <dbReference type="NCBI Taxonomy" id="1348114"/>
    <lineage>
        <taxon>Bacteria</taxon>
        <taxon>Pseudomonadati</taxon>
        <taxon>Pseudomonadota</taxon>
        <taxon>Gammaproteobacteria</taxon>
        <taxon>Alteromonadales</taxon>
        <taxon>Pseudoalteromonadaceae</taxon>
        <taxon>Pseudoalteromonas</taxon>
    </lineage>
</organism>
<dbReference type="HOGENOM" id="CLU_1011018_0_0_6"/>
<keyword evidence="2" id="KW-0732">Signal</keyword>
<dbReference type="Proteomes" id="UP000030341">
    <property type="component" value="Chromosome 2"/>
</dbReference>
<reference evidence="4 5" key="1">
    <citation type="submission" date="2014-11" db="EMBL/GenBank/DDBJ databases">
        <title>Complete Genome Sequence of Pseudoalteromonas sp. Strain OCN003 Isolated from Kaneohe Bay, Oahu, Hawaii.</title>
        <authorList>
            <person name="Beurmann S."/>
            <person name="Videau P."/>
            <person name="Ushijima B."/>
            <person name="Smith A.M."/>
            <person name="Aeby G.S."/>
            <person name="Callahan S.M."/>
            <person name="Belcaid M."/>
        </authorList>
    </citation>
    <scope>NUCLEOTIDE SEQUENCE [LARGE SCALE GENOMIC DNA]</scope>
    <source>
        <strain evidence="4 5">OCN003</strain>
    </source>
</reference>
<evidence type="ECO:0000256" key="1">
    <source>
        <dbReference type="ARBA" id="ARBA00022801"/>
    </source>
</evidence>
<sequence length="285" mass="33008">MVRVLLLACLFFCAHTHATNLLRLASEKENIDLANIAPEHNPWSASSVYIAGDVVSHNENLFVAMHWVKGIEPVKNNINWDGWIWVQGPVIEKWLPTKVYKGGDLVKYGTEYFLARYWNENNEPKSHHSWQRIRDLFYVYPNLPPAHRDDYKTLDGVDQNANGIRDDYERIVYEKFDSPELITFSLAAAPTLQLVIDVEQNRFSHLDEDIGKKIILDFVNISMCTRVLQNNFPHFRNPKLLYFNTLQRAFANRTGQNKMRRLIPWDDEFHYSADKDCGALTGGAP</sequence>
<evidence type="ECO:0000256" key="2">
    <source>
        <dbReference type="SAM" id="SignalP"/>
    </source>
</evidence>
<dbReference type="GO" id="GO:0005975">
    <property type="term" value="P:carbohydrate metabolic process"/>
    <property type="evidence" value="ECO:0007669"/>
    <property type="project" value="InterPro"/>
</dbReference>
<dbReference type="RefSeq" id="WP_040136465.1">
    <property type="nucleotide sequence ID" value="NZ_CP009889.1"/>
</dbReference>
<proteinExistence type="predicted"/>
<dbReference type="SUPFAM" id="SSF51055">
    <property type="entry name" value="Carbohydrate binding domain"/>
    <property type="match status" value="2"/>
</dbReference>
<dbReference type="STRING" id="1348114.OM33_20765"/>
<keyword evidence="5" id="KW-1185">Reference proteome</keyword>
<feature type="signal peptide" evidence="2">
    <location>
        <begin position="1"/>
        <end position="18"/>
    </location>
</feature>
<dbReference type="KEGG" id="pseo:OM33_20765"/>
<dbReference type="CDD" id="cd12215">
    <property type="entry name" value="ChiC_BD"/>
    <property type="match status" value="2"/>
</dbReference>
<keyword evidence="1" id="KW-0378">Hydrolase</keyword>
<feature type="domain" description="Chitin-binding type-3" evidence="3">
    <location>
        <begin position="91"/>
        <end position="133"/>
    </location>
</feature>
<dbReference type="Gene3D" id="2.10.10.20">
    <property type="entry name" value="Carbohydrate-binding module superfamily 5/12"/>
    <property type="match status" value="2"/>
</dbReference>
<dbReference type="InterPro" id="IPR003610">
    <property type="entry name" value="CBM5/12"/>
</dbReference>
<gene>
    <name evidence="4" type="ORF">OM33_20765</name>
</gene>
<dbReference type="InterPro" id="IPR036573">
    <property type="entry name" value="CBM_sf_5/12"/>
</dbReference>
<dbReference type="GO" id="GO:0030246">
    <property type="term" value="F:carbohydrate binding"/>
    <property type="evidence" value="ECO:0007669"/>
    <property type="project" value="InterPro"/>
</dbReference>
<dbReference type="SMART" id="SM00495">
    <property type="entry name" value="ChtBD3"/>
    <property type="match status" value="2"/>
</dbReference>
<feature type="domain" description="Chitin-binding type-3" evidence="3">
    <location>
        <begin position="40"/>
        <end position="86"/>
    </location>
</feature>
<evidence type="ECO:0000313" key="5">
    <source>
        <dbReference type="Proteomes" id="UP000030341"/>
    </source>
</evidence>